<protein>
    <submittedName>
        <fullName evidence="2">Uncharacterized protein</fullName>
    </submittedName>
</protein>
<dbReference type="EMBL" id="GG693884">
    <property type="protein sequence ID" value="EES51836.1"/>
    <property type="molecule type" value="Genomic_DNA"/>
</dbReference>
<dbReference type="Proteomes" id="UP000009374">
    <property type="component" value="Unassembled WGS sequence"/>
</dbReference>
<keyword evidence="3" id="KW-1185">Reference proteome</keyword>
<evidence type="ECO:0000256" key="1">
    <source>
        <dbReference type="SAM" id="MobiDB-lite"/>
    </source>
</evidence>
<name>C6HZP8_9BACT</name>
<evidence type="ECO:0000313" key="3">
    <source>
        <dbReference type="Proteomes" id="UP000009374"/>
    </source>
</evidence>
<sequence length="108" mass="11865">MRAESGPSPNATPQGKASQGSRPSPKGKRITVLDLLREEGFQEGFQIGYQQEVQRRRDETITRLLRHSSLSPREIASILEVDLSRVLSLAGTGEISPRCPDPGENSHT</sequence>
<evidence type="ECO:0000313" key="2">
    <source>
        <dbReference type="EMBL" id="EES51836.1"/>
    </source>
</evidence>
<organism evidence="2 3">
    <name type="scientific">Leptospirillum ferrodiazotrophum</name>
    <dbReference type="NCBI Taxonomy" id="412449"/>
    <lineage>
        <taxon>Bacteria</taxon>
        <taxon>Pseudomonadati</taxon>
        <taxon>Nitrospirota</taxon>
        <taxon>Nitrospiria</taxon>
        <taxon>Nitrospirales</taxon>
        <taxon>Nitrospiraceae</taxon>
        <taxon>Leptospirillum</taxon>
    </lineage>
</organism>
<proteinExistence type="predicted"/>
<gene>
    <name evidence="2" type="ORF">UBAL3_95450057</name>
</gene>
<feature type="region of interest" description="Disordered" evidence="1">
    <location>
        <begin position="1"/>
        <end position="29"/>
    </location>
</feature>
<reference evidence="2 3" key="1">
    <citation type="journal article" date="2009" name="Appl. Environ. Microbiol.">
        <title>Community genomic and proteomic analyses of chemoautotrophic iron-oxidizing "Leptospirillum rubarum" (Group II) and "Leptospirillum ferrodiazotrophum" (Group III) bacteria in acid mine drainage biofilms.</title>
        <authorList>
            <person name="Goltsman D.S."/>
            <person name="Denef V.J."/>
            <person name="Singer S.W."/>
            <person name="VerBerkmoes N.C."/>
            <person name="Lefsrud M."/>
            <person name="Mueller R.S."/>
            <person name="Dick G.J."/>
            <person name="Sun C.L."/>
            <person name="Wheeler K.E."/>
            <person name="Zemla A."/>
            <person name="Baker B.J."/>
            <person name="Hauser L."/>
            <person name="Land M."/>
            <person name="Shah M.B."/>
            <person name="Thelen M.P."/>
            <person name="Hettich R.L."/>
            <person name="Banfield J.F."/>
        </authorList>
    </citation>
    <scope>NUCLEOTIDE SEQUENCE [LARGE SCALE GENOMIC DNA]</scope>
</reference>
<accession>C6HZP8</accession>
<feature type="compositionally biased region" description="Polar residues" evidence="1">
    <location>
        <begin position="7"/>
        <end position="22"/>
    </location>
</feature>
<dbReference type="AlphaFoldDB" id="C6HZP8"/>